<dbReference type="Pfam" id="PF06980">
    <property type="entry name" value="DUF1302"/>
    <property type="match status" value="1"/>
</dbReference>
<feature type="compositionally biased region" description="Acidic residues" evidence="1">
    <location>
        <begin position="44"/>
        <end position="61"/>
    </location>
</feature>
<proteinExistence type="predicted"/>
<feature type="region of interest" description="Disordered" evidence="1">
    <location>
        <begin position="44"/>
        <end position="107"/>
    </location>
</feature>
<dbReference type="EMBL" id="CAACVI010000004">
    <property type="protein sequence ID" value="VEN73130.1"/>
    <property type="molecule type" value="Genomic_DNA"/>
</dbReference>
<keyword evidence="2" id="KW-0732">Signal</keyword>
<organism evidence="3">
    <name type="scientific">uncultured Desulfobacteraceae bacterium</name>
    <dbReference type="NCBI Taxonomy" id="218296"/>
    <lineage>
        <taxon>Bacteria</taxon>
        <taxon>Pseudomonadati</taxon>
        <taxon>Thermodesulfobacteriota</taxon>
        <taxon>Desulfobacteria</taxon>
        <taxon>Desulfobacterales</taxon>
        <taxon>Desulfobacteraceae</taxon>
        <taxon>environmental samples</taxon>
    </lineage>
</organism>
<dbReference type="InterPro" id="IPR010727">
    <property type="entry name" value="DUF1302"/>
</dbReference>
<evidence type="ECO:0000256" key="1">
    <source>
        <dbReference type="SAM" id="MobiDB-lite"/>
    </source>
</evidence>
<feature type="signal peptide" evidence="2">
    <location>
        <begin position="1"/>
        <end position="27"/>
    </location>
</feature>
<feature type="compositionally biased region" description="Acidic residues" evidence="1">
    <location>
        <begin position="68"/>
        <end position="88"/>
    </location>
</feature>
<evidence type="ECO:0000313" key="3">
    <source>
        <dbReference type="EMBL" id="VEN73130.1"/>
    </source>
</evidence>
<feature type="chain" id="PRO_5019747080" evidence="2">
    <location>
        <begin position="28"/>
        <end position="521"/>
    </location>
</feature>
<evidence type="ECO:0000256" key="2">
    <source>
        <dbReference type="SAM" id="SignalP"/>
    </source>
</evidence>
<dbReference type="AlphaFoldDB" id="A0A484HHJ9"/>
<protein>
    <submittedName>
        <fullName evidence="3">Uncharacterized protein</fullName>
    </submittedName>
</protein>
<accession>A0A484HHJ9</accession>
<name>A0A484HHJ9_9BACT</name>
<sequence>MTRHAPALLLCLALAAAGMGFFQKATGAETGAGVMESREIENDLGDDFADEPQDDPGDDLTDGAAGDDLGDDFTDGDDAGDLEGDFDDAQTAPPPAPEKKTARGWRGIPGLSGRLKFSSSYHFSQSRPAAGQNDWRGVSAFKLKAFLEFDRDIFDSRFGPWKAKVSGEGFYDGIYAARGRDEYAGHALETRERGAEIREAYVQGSLSRRLDVKAGRQIAVWGKSDYIRVTDVLNPVNMREPGKTDLEDLRLPALMSRLDFYAGNWSFSGIALHERRLNQEPAFGSAFYPYAFAPPPEKTASHTLTNTEWALSAGGSFSGKDGAVYYADCYDKNPHLVISSAGAFEKRHARVKMIGADFNAAKGSWLFKTEAAFFDGLRFSDRMAAGSVLTLSDRGRSRADILAGAEYSGFTDATVSLETVHRHLIDYDSRLAAGGEKRNRLQTVLNVSRSFLNERLSASFFASVYGERGQDGALFRARGEYEITDSVSASGGVLFYESGDLFFFQKIGGNDQVFVDLEWRF</sequence>
<reference evidence="3" key="1">
    <citation type="submission" date="2019-01" db="EMBL/GenBank/DDBJ databases">
        <authorList>
            <consortium name="Genoscope - CEA"/>
            <person name="William W."/>
        </authorList>
    </citation>
    <scope>NUCLEOTIDE SEQUENCE</scope>
    <source>
        <strain evidence="3">CR-1</strain>
    </source>
</reference>
<gene>
    <name evidence="3" type="ORF">EPICR_120026</name>
</gene>